<dbReference type="Gene3D" id="3.40.50.10610">
    <property type="entry name" value="ABC-type transport auxiliary lipoprotein component"/>
    <property type="match status" value="1"/>
</dbReference>
<evidence type="ECO:0000256" key="1">
    <source>
        <dbReference type="SAM" id="SignalP"/>
    </source>
</evidence>
<evidence type="ECO:0000259" key="2">
    <source>
        <dbReference type="Pfam" id="PF03886"/>
    </source>
</evidence>
<dbReference type="SUPFAM" id="SSF159594">
    <property type="entry name" value="XCC0632-like"/>
    <property type="match status" value="1"/>
</dbReference>
<evidence type="ECO:0000313" key="3">
    <source>
        <dbReference type="EMBL" id="ANI13874.1"/>
    </source>
</evidence>
<name>A0A1A9K8N8_9PSED</name>
<gene>
    <name evidence="3" type="ORF">A9C11_07670</name>
</gene>
<accession>A0A1A9K8N8</accession>
<keyword evidence="1" id="KW-0732">Signal</keyword>
<dbReference type="RefSeq" id="WP_043314220.1">
    <property type="nucleotide sequence ID" value="NZ_CALEBV010000227.1"/>
</dbReference>
<reference evidence="3 4" key="1">
    <citation type="submission" date="2016-05" db="EMBL/GenBank/DDBJ databases">
        <title>Genome Sequence of Pseudomonas citronellolis Strain SJTE-3, an Estrogens and Persistent Organic Pollutants degradation strain.</title>
        <authorList>
            <person name="Liang R."/>
        </authorList>
    </citation>
    <scope>NUCLEOTIDE SEQUENCE [LARGE SCALE GENOMIC DNA]</scope>
    <source>
        <strain evidence="3 4">SJTE-3</strain>
    </source>
</reference>
<dbReference type="PROSITE" id="PS51257">
    <property type="entry name" value="PROKAR_LIPOPROTEIN"/>
    <property type="match status" value="1"/>
</dbReference>
<evidence type="ECO:0000313" key="4">
    <source>
        <dbReference type="Proteomes" id="UP000077748"/>
    </source>
</evidence>
<dbReference type="Proteomes" id="UP000077748">
    <property type="component" value="Chromosome"/>
</dbReference>
<sequence>MKAPLRLLGYSALAALLGACSILPRAETPDIYLLPAQQQPPRATPAVDWSLRVLAPRTSQVLDSNRIAVQPRGDLLSVYKGARWADGAPPLLRDRLLDAFRADGRIQALSSDEVSLQADLELGGDLRAFQAEYRDKGVEAVVILEARLVRSATQRIVATRRFEVRQPAAGEKVPEVVSAFGQATDRLAAEVVGWTLQQGQAQKFER</sequence>
<dbReference type="EMBL" id="CP015878">
    <property type="protein sequence ID" value="ANI13874.1"/>
    <property type="molecule type" value="Genomic_DNA"/>
</dbReference>
<feature type="domain" description="ABC-type transport auxiliary lipoprotein component" evidence="2">
    <location>
        <begin position="32"/>
        <end position="191"/>
    </location>
</feature>
<dbReference type="Pfam" id="PF03886">
    <property type="entry name" value="ABC_trans_aux"/>
    <property type="match status" value="1"/>
</dbReference>
<dbReference type="InterPro" id="IPR005586">
    <property type="entry name" value="ABC_trans_aux"/>
</dbReference>
<proteinExistence type="predicted"/>
<protein>
    <submittedName>
        <fullName evidence="3">ABC transporter</fullName>
    </submittedName>
</protein>
<feature type="signal peptide" evidence="1">
    <location>
        <begin position="1"/>
        <end position="26"/>
    </location>
</feature>
<dbReference type="AlphaFoldDB" id="A0A1A9K8N8"/>
<organism evidence="3 4">
    <name type="scientific">Pseudomonas citronellolis</name>
    <dbReference type="NCBI Taxonomy" id="53408"/>
    <lineage>
        <taxon>Bacteria</taxon>
        <taxon>Pseudomonadati</taxon>
        <taxon>Pseudomonadota</taxon>
        <taxon>Gammaproteobacteria</taxon>
        <taxon>Pseudomonadales</taxon>
        <taxon>Pseudomonadaceae</taxon>
        <taxon>Pseudomonas</taxon>
    </lineage>
</organism>
<feature type="chain" id="PRO_5008391504" evidence="1">
    <location>
        <begin position="27"/>
        <end position="206"/>
    </location>
</feature>